<dbReference type="InterPro" id="IPR045851">
    <property type="entry name" value="AMP-bd_C_sf"/>
</dbReference>
<dbReference type="Gene3D" id="3.40.50.12780">
    <property type="entry name" value="N-terminal domain of ligase-like"/>
    <property type="match status" value="2"/>
</dbReference>
<evidence type="ECO:0000259" key="4">
    <source>
        <dbReference type="Pfam" id="PF16177"/>
    </source>
</evidence>
<dbReference type="InterPro" id="IPR032387">
    <property type="entry name" value="ACAS_N"/>
</dbReference>
<dbReference type="Gene3D" id="3.30.300.30">
    <property type="match status" value="1"/>
</dbReference>
<feature type="domain" description="AMP-binding enzyme C-terminal" evidence="3">
    <location>
        <begin position="514"/>
        <end position="596"/>
    </location>
</feature>
<dbReference type="Pfam" id="PF13193">
    <property type="entry name" value="AMP-binding_C"/>
    <property type="match status" value="1"/>
</dbReference>
<comment type="caution">
    <text evidence="5">The sequence shown here is derived from an EMBL/GenBank/DDBJ whole genome shotgun (WGS) entry which is preliminary data.</text>
</comment>
<dbReference type="Pfam" id="PF16177">
    <property type="entry name" value="ACAS_N"/>
    <property type="match status" value="1"/>
</dbReference>
<dbReference type="AlphaFoldDB" id="A0AAD5ZWY0"/>
<evidence type="ECO:0000256" key="1">
    <source>
        <dbReference type="ARBA" id="ARBA00006432"/>
    </source>
</evidence>
<dbReference type="Pfam" id="PF00501">
    <property type="entry name" value="AMP-binding"/>
    <property type="match status" value="2"/>
</dbReference>
<dbReference type="EMBL" id="JAMRDG010000001">
    <property type="protein sequence ID" value="KAJ3705485.1"/>
    <property type="molecule type" value="Genomic_DNA"/>
</dbReference>
<comment type="similarity">
    <text evidence="1">Belongs to the ATP-dependent AMP-binding enzyme family.</text>
</comment>
<evidence type="ECO:0000259" key="3">
    <source>
        <dbReference type="Pfam" id="PF13193"/>
    </source>
</evidence>
<dbReference type="InterPro" id="IPR000873">
    <property type="entry name" value="AMP-dep_synth/lig_dom"/>
</dbReference>
<keyword evidence="6" id="KW-1185">Reference proteome</keyword>
<evidence type="ECO:0000313" key="5">
    <source>
        <dbReference type="EMBL" id="KAJ3705485.1"/>
    </source>
</evidence>
<organism evidence="5 6">
    <name type="scientific">Rhynchospora tenuis</name>
    <dbReference type="NCBI Taxonomy" id="198213"/>
    <lineage>
        <taxon>Eukaryota</taxon>
        <taxon>Viridiplantae</taxon>
        <taxon>Streptophyta</taxon>
        <taxon>Embryophyta</taxon>
        <taxon>Tracheophyta</taxon>
        <taxon>Spermatophyta</taxon>
        <taxon>Magnoliopsida</taxon>
        <taxon>Liliopsida</taxon>
        <taxon>Poales</taxon>
        <taxon>Cyperaceae</taxon>
        <taxon>Cyperoideae</taxon>
        <taxon>Rhynchosporeae</taxon>
        <taxon>Rhynchospora</taxon>
    </lineage>
</organism>
<dbReference type="InterPro" id="IPR042099">
    <property type="entry name" value="ANL_N_sf"/>
</dbReference>
<dbReference type="PANTHER" id="PTHR44378:SF1">
    <property type="entry name" value="ACYL-ACTIVATING ENZYME 18, PEROXISOMAL-RELATED"/>
    <property type="match status" value="1"/>
</dbReference>
<dbReference type="PANTHER" id="PTHR44378">
    <property type="entry name" value="ACYL-ACTIVATING ENZYME 17, PEROXISOMAL-RELATED"/>
    <property type="match status" value="1"/>
</dbReference>
<dbReference type="Proteomes" id="UP001210211">
    <property type="component" value="Unassembled WGS sequence"/>
</dbReference>
<dbReference type="InterPro" id="IPR025110">
    <property type="entry name" value="AMP-bd_C"/>
</dbReference>
<feature type="domain" description="AMP-dependent synthetase/ligase" evidence="2">
    <location>
        <begin position="256"/>
        <end position="444"/>
    </location>
</feature>
<proteinExistence type="inferred from homology"/>
<name>A0AAD5ZWY0_9POAL</name>
<feature type="domain" description="AMP-dependent synthetase/ligase" evidence="2">
    <location>
        <begin position="156"/>
        <end position="254"/>
    </location>
</feature>
<feature type="domain" description="Acetyl-coenzyme A synthetase N-terminal" evidence="4">
    <location>
        <begin position="96"/>
        <end position="147"/>
    </location>
</feature>
<protein>
    <submittedName>
        <fullName evidence="5">Uncharacterized protein</fullName>
    </submittedName>
</protein>
<evidence type="ECO:0000259" key="2">
    <source>
        <dbReference type="Pfam" id="PF00501"/>
    </source>
</evidence>
<gene>
    <name evidence="5" type="ORF">LUZ61_009190</name>
</gene>
<accession>A0AAD5ZWY0</accession>
<sequence length="620" mass="68730">MAKVRGSIWEIEPADVAEAACMPHEKAEAFVAKLHQAVSGQPKEGAETVIWQEVAPFLRPEHPHALHQLVYYSVYARWDATYLGPPLYWFPDPKFCAQYPEEYWSVVLNKLSIKFQHPPKCILDRSDKTTQGGSWFPGAVLNIAECCILPVPFQNKTDDSVAIIWREEGFDDFPVNHMSVKELRDHVMTIANALDATFDKEDAIAIDMPMTWKAVVIYLAIILSGRAVVSIADSFAAKEIGTRMNLSKAKAIFTQTGDPKAVPWTHLTPIRGAGEGWAHNDVRPGDIFCWPTNLGWMVGPMVLYSCFLNGATLALYHGSPLGRSFGKFVQDAGVTQLGSVPSLVKIWKSSKCMDGLDWTKIRGYSTSGEASDVDDNLWLSSRSSYKPIIECCGGTELASSFITGNLCQPQAFAAFSSASLSSSFLILDELGNPYPDDEPCIGEVALFPVYFGATNRLLNADHEKVYFDGMPTYRGMQLRRHGDVVQRMVGGYYIVQGRADDTMNLGGIKTSSVEIERACSTADESVQETAAVSIKERSGGPDQLVILVVLKDKSAQYDVDLLKRKLQKAIQNNLNPLFKVSFVKVVPELPRTASNKLLRRILRDQMQKELTQTKTKAVLE</sequence>
<reference evidence="5 6" key="1">
    <citation type="journal article" date="2022" name="Cell">
        <title>Repeat-based holocentromeres influence genome architecture and karyotype evolution.</title>
        <authorList>
            <person name="Hofstatter P.G."/>
            <person name="Thangavel G."/>
            <person name="Lux T."/>
            <person name="Neumann P."/>
            <person name="Vondrak T."/>
            <person name="Novak P."/>
            <person name="Zhang M."/>
            <person name="Costa L."/>
            <person name="Castellani M."/>
            <person name="Scott A."/>
            <person name="Toegelov H."/>
            <person name="Fuchs J."/>
            <person name="Mata-Sucre Y."/>
            <person name="Dias Y."/>
            <person name="Vanzela A.L.L."/>
            <person name="Huettel B."/>
            <person name="Almeida C.C.S."/>
            <person name="Simkova H."/>
            <person name="Souza G."/>
            <person name="Pedrosa-Harand A."/>
            <person name="Macas J."/>
            <person name="Mayer K.F.X."/>
            <person name="Houben A."/>
            <person name="Marques A."/>
        </authorList>
    </citation>
    <scope>NUCLEOTIDE SEQUENCE [LARGE SCALE GENOMIC DNA]</scope>
    <source>
        <strain evidence="5">RhyTen1mFocal</strain>
    </source>
</reference>
<dbReference type="SUPFAM" id="SSF56801">
    <property type="entry name" value="Acetyl-CoA synthetase-like"/>
    <property type="match status" value="1"/>
</dbReference>
<evidence type="ECO:0000313" key="6">
    <source>
        <dbReference type="Proteomes" id="UP001210211"/>
    </source>
</evidence>